<organism evidence="1 2">
    <name type="scientific">Hygrophoropsis aurantiaca</name>
    <dbReference type="NCBI Taxonomy" id="72124"/>
    <lineage>
        <taxon>Eukaryota</taxon>
        <taxon>Fungi</taxon>
        <taxon>Dikarya</taxon>
        <taxon>Basidiomycota</taxon>
        <taxon>Agaricomycotina</taxon>
        <taxon>Agaricomycetes</taxon>
        <taxon>Agaricomycetidae</taxon>
        <taxon>Boletales</taxon>
        <taxon>Coniophorineae</taxon>
        <taxon>Hygrophoropsidaceae</taxon>
        <taxon>Hygrophoropsis</taxon>
    </lineage>
</organism>
<gene>
    <name evidence="1" type="ORF">BJ138DRAFT_1120224</name>
</gene>
<reference evidence="1" key="1">
    <citation type="journal article" date="2021" name="New Phytol.">
        <title>Evolutionary innovations through gain and loss of genes in the ectomycorrhizal Boletales.</title>
        <authorList>
            <person name="Wu G."/>
            <person name="Miyauchi S."/>
            <person name="Morin E."/>
            <person name="Kuo A."/>
            <person name="Drula E."/>
            <person name="Varga T."/>
            <person name="Kohler A."/>
            <person name="Feng B."/>
            <person name="Cao Y."/>
            <person name="Lipzen A."/>
            <person name="Daum C."/>
            <person name="Hundley H."/>
            <person name="Pangilinan J."/>
            <person name="Johnson J."/>
            <person name="Barry K."/>
            <person name="LaButti K."/>
            <person name="Ng V."/>
            <person name="Ahrendt S."/>
            <person name="Min B."/>
            <person name="Choi I.G."/>
            <person name="Park H."/>
            <person name="Plett J.M."/>
            <person name="Magnuson J."/>
            <person name="Spatafora J.W."/>
            <person name="Nagy L.G."/>
            <person name="Henrissat B."/>
            <person name="Grigoriev I.V."/>
            <person name="Yang Z.L."/>
            <person name="Xu J."/>
            <person name="Martin F.M."/>
        </authorList>
    </citation>
    <scope>NUCLEOTIDE SEQUENCE</scope>
    <source>
        <strain evidence="1">ATCC 28755</strain>
    </source>
</reference>
<evidence type="ECO:0000313" key="1">
    <source>
        <dbReference type="EMBL" id="KAH7903598.1"/>
    </source>
</evidence>
<evidence type="ECO:0000313" key="2">
    <source>
        <dbReference type="Proteomes" id="UP000790377"/>
    </source>
</evidence>
<dbReference type="Proteomes" id="UP000790377">
    <property type="component" value="Unassembled WGS sequence"/>
</dbReference>
<sequence>MDEQASLEELRKEISSKKSAKLTIKLPGRKRARAEESLDVSDDAAPVEKQVAEEHETHYKKAKSHRRQLSESSVDEEKTAAPAKKRRGRPPKPKHAPEAPIEAKKPSPSEMNFCVSVFVTVELPPRVIKGKTSRGDKIEKREKRPMGPTLFTHETKTWEDFLVLIAEVVKTTPDCLAVNSMGWYWNGKPKKTMLSLSNSAGLQTMVKQILASKTGDAGIIFVTMAKPWQKPKQESLPWVDGDADDSNKESESDKENEVEPLTRFGAKISVDKKIAPIVATLEGMYPVGNCQKHPDIRCFAHAPTKYHFELDTNRLKIWALAIDRGKTDHDRIPIGSNFFMPTDAIATKAVPVTPNCVNHTAPSEAGQYQMSPHTPFGHPYAMPPSPYHGYPPPMLYGYPPQYGHPPPAYDATTPTPWIHSPSSPL</sequence>
<protein>
    <submittedName>
        <fullName evidence="1">Uncharacterized protein</fullName>
    </submittedName>
</protein>
<proteinExistence type="predicted"/>
<accession>A0ACB7ZTB7</accession>
<keyword evidence="2" id="KW-1185">Reference proteome</keyword>
<comment type="caution">
    <text evidence="1">The sequence shown here is derived from an EMBL/GenBank/DDBJ whole genome shotgun (WGS) entry which is preliminary data.</text>
</comment>
<dbReference type="EMBL" id="MU268868">
    <property type="protein sequence ID" value="KAH7903598.1"/>
    <property type="molecule type" value="Genomic_DNA"/>
</dbReference>
<name>A0ACB7ZTB7_9AGAM</name>